<dbReference type="eggNOG" id="COG0463">
    <property type="taxonomic scope" value="Bacteria"/>
</dbReference>
<proteinExistence type="predicted"/>
<protein>
    <submittedName>
        <fullName evidence="2">Glycosyl transferase family 2</fullName>
    </submittedName>
</protein>
<reference evidence="2 3" key="1">
    <citation type="journal article" date="2010" name="Stand. Genomic Sci.">
        <title>Complete genome sequence of Haliangium ochraceum type strain (SMP-2).</title>
        <authorList>
            <consortium name="US DOE Joint Genome Institute (JGI-PGF)"/>
            <person name="Ivanova N."/>
            <person name="Daum C."/>
            <person name="Lang E."/>
            <person name="Abt B."/>
            <person name="Kopitz M."/>
            <person name="Saunders E."/>
            <person name="Lapidus A."/>
            <person name="Lucas S."/>
            <person name="Glavina Del Rio T."/>
            <person name="Nolan M."/>
            <person name="Tice H."/>
            <person name="Copeland A."/>
            <person name="Cheng J.F."/>
            <person name="Chen F."/>
            <person name="Bruce D."/>
            <person name="Goodwin L."/>
            <person name="Pitluck S."/>
            <person name="Mavromatis K."/>
            <person name="Pati A."/>
            <person name="Mikhailova N."/>
            <person name="Chen A."/>
            <person name="Palaniappan K."/>
            <person name="Land M."/>
            <person name="Hauser L."/>
            <person name="Chang Y.J."/>
            <person name="Jeffries C.D."/>
            <person name="Detter J.C."/>
            <person name="Brettin T."/>
            <person name="Rohde M."/>
            <person name="Goker M."/>
            <person name="Bristow J."/>
            <person name="Markowitz V."/>
            <person name="Eisen J.A."/>
            <person name="Hugenholtz P."/>
            <person name="Kyrpides N.C."/>
            <person name="Klenk H.P."/>
        </authorList>
    </citation>
    <scope>NUCLEOTIDE SEQUENCE [LARGE SCALE GENOMIC DNA]</scope>
    <source>
        <strain evidence="3">DSM 14365 / CIP 107738 / JCM 11303 / AJ 13395 / SMP-2</strain>
    </source>
</reference>
<dbReference type="InterPro" id="IPR001173">
    <property type="entry name" value="Glyco_trans_2-like"/>
</dbReference>
<evidence type="ECO:0000259" key="1">
    <source>
        <dbReference type="Pfam" id="PF00535"/>
    </source>
</evidence>
<dbReference type="Gene3D" id="3.90.550.10">
    <property type="entry name" value="Spore Coat Polysaccharide Biosynthesis Protein SpsA, Chain A"/>
    <property type="match status" value="1"/>
</dbReference>
<dbReference type="CAZy" id="GT2">
    <property type="family name" value="Glycosyltransferase Family 2"/>
</dbReference>
<dbReference type="SUPFAM" id="SSF53448">
    <property type="entry name" value="Nucleotide-diphospho-sugar transferases"/>
    <property type="match status" value="1"/>
</dbReference>
<dbReference type="InterPro" id="IPR029044">
    <property type="entry name" value="Nucleotide-diphossugar_trans"/>
</dbReference>
<dbReference type="AlphaFoldDB" id="D0LPU0"/>
<dbReference type="InterPro" id="IPR050834">
    <property type="entry name" value="Glycosyltransf_2"/>
</dbReference>
<sequence>MIDATAIIPTTGQRPALLRRALASVHAQTLALRAVLVVVDGDDVQASEVRDQLDGLAAEVIAVGTRRGAGAARNHGARHARTRHLCFLDDDDVWKPDYLAAVFAAGPDFDLALTAFEKHTVAGARPEKVPPVALCADAFLVKNPGLRGSNLVLTRSLYWAAGGFSEALPALNDMDFGLRLVAAEVGRYRRVVDPLVEYHAHDGERLSGRGARAIPPGLSGFLLRHGPRMDHRQEAAFRARALALWGVDPWALAALAQRFDEARAQGTLAAHFPGLLHAAETALLEAACQSDAQADAYQAFIDRLCHAFEDVADSAQRVRTLRVVVITTDTPDSVAGLLSSLVQMLTRSRWRHAHTGPLVELLLVRNDADAEIAAAHDAVLRGWDDPRVAVSEKNVPAAARPLSLTEARIHAFRAARTRGWCPSPEAPVWFLDEDFRFEVLVPSVERWYRQVPGGSPLHRLECLALRLGAAGVDALVCGNSGAPPVPALGTIGRQLGDLMSLTAEAQPLRRDVLAALLERPDPYYDLSRDLRDDLRAPVATTWWRDLGPLRWDEVGTRLLGGLPVTRPALPSLHEQPASAWGHQTPAAVAGGNTVLLSMRVLRPERFAQVEWRGVRSRRGDTVWCLRCQREGARIVCASLPLLHARVPRRGPSGFDRALRDALSDALGVGLYETIAAGEGLDVSAIERRAAHRLAALTDNLASAADALRNTDEAILAAPLRVLEGDLRALCASLRDAKIVGVHVVGERSADLEGFLTVSV</sequence>
<dbReference type="RefSeq" id="WP_012828055.1">
    <property type="nucleotide sequence ID" value="NC_013440.1"/>
</dbReference>
<dbReference type="Pfam" id="PF00535">
    <property type="entry name" value="Glycos_transf_2"/>
    <property type="match status" value="1"/>
</dbReference>
<dbReference type="Proteomes" id="UP000001880">
    <property type="component" value="Chromosome"/>
</dbReference>
<gene>
    <name evidence="2" type="ordered locus">Hoch_2936</name>
</gene>
<keyword evidence="2" id="KW-0808">Transferase</keyword>
<dbReference type="STRING" id="502025.Hoch_2936"/>
<dbReference type="KEGG" id="hoh:Hoch_2936"/>
<evidence type="ECO:0000313" key="3">
    <source>
        <dbReference type="Proteomes" id="UP000001880"/>
    </source>
</evidence>
<dbReference type="HOGENOM" id="CLU_367141_0_0_7"/>
<dbReference type="PANTHER" id="PTHR43685">
    <property type="entry name" value="GLYCOSYLTRANSFERASE"/>
    <property type="match status" value="1"/>
</dbReference>
<keyword evidence="3" id="KW-1185">Reference proteome</keyword>
<feature type="domain" description="Glycosyltransferase 2-like" evidence="1">
    <location>
        <begin position="6"/>
        <end position="103"/>
    </location>
</feature>
<name>D0LPU0_HALO1</name>
<dbReference type="OrthoDB" id="5291101at2"/>
<dbReference type="GO" id="GO:0016740">
    <property type="term" value="F:transferase activity"/>
    <property type="evidence" value="ECO:0007669"/>
    <property type="project" value="UniProtKB-KW"/>
</dbReference>
<organism evidence="2 3">
    <name type="scientific">Haliangium ochraceum (strain DSM 14365 / JCM 11303 / SMP-2)</name>
    <dbReference type="NCBI Taxonomy" id="502025"/>
    <lineage>
        <taxon>Bacteria</taxon>
        <taxon>Pseudomonadati</taxon>
        <taxon>Myxococcota</taxon>
        <taxon>Polyangia</taxon>
        <taxon>Haliangiales</taxon>
        <taxon>Kofleriaceae</taxon>
        <taxon>Haliangium</taxon>
    </lineage>
</organism>
<dbReference type="GO" id="GO:0044010">
    <property type="term" value="P:single-species biofilm formation"/>
    <property type="evidence" value="ECO:0007669"/>
    <property type="project" value="TreeGrafter"/>
</dbReference>
<accession>D0LPU0</accession>
<evidence type="ECO:0000313" key="2">
    <source>
        <dbReference type="EMBL" id="ACY15453.1"/>
    </source>
</evidence>
<dbReference type="EMBL" id="CP001804">
    <property type="protein sequence ID" value="ACY15453.1"/>
    <property type="molecule type" value="Genomic_DNA"/>
</dbReference>
<dbReference type="PANTHER" id="PTHR43685:SF2">
    <property type="entry name" value="GLYCOSYLTRANSFERASE 2-LIKE DOMAIN-CONTAINING PROTEIN"/>
    <property type="match status" value="1"/>
</dbReference>
<dbReference type="CDD" id="cd00761">
    <property type="entry name" value="Glyco_tranf_GTA_type"/>
    <property type="match status" value="1"/>
</dbReference>